<feature type="region of interest" description="Disordered" evidence="1">
    <location>
        <begin position="63"/>
        <end position="90"/>
    </location>
</feature>
<sequence>MQTFLVRTEKESPLVAAFNEVIMSRVRSSTLTLICEKERRGRGILLMTPCLAPSSIALRWAAADARHRSTTPPNSAPVYRPRPVTERGAN</sequence>
<reference evidence="2 3" key="1">
    <citation type="journal article" date="2024" name="Genome Biol. Evol.">
        <title>Chromosome-level genome assembly of the viviparous eelpout Zoarces viviparus.</title>
        <authorList>
            <person name="Fuhrmann N."/>
            <person name="Brasseur M.V."/>
            <person name="Bakowski C.E."/>
            <person name="Podsiadlowski L."/>
            <person name="Prost S."/>
            <person name="Krehenwinkel H."/>
            <person name="Mayer C."/>
        </authorList>
    </citation>
    <scope>NUCLEOTIDE SEQUENCE [LARGE SCALE GENOMIC DNA]</scope>
    <source>
        <strain evidence="2">NO-MEL_2022_Ind0_liver</strain>
    </source>
</reference>
<protein>
    <submittedName>
        <fullName evidence="2">Uncharacterized protein</fullName>
    </submittedName>
</protein>
<dbReference type="EMBL" id="JBCEZU010000056">
    <property type="protein sequence ID" value="KAK9535649.1"/>
    <property type="molecule type" value="Genomic_DNA"/>
</dbReference>
<comment type="caution">
    <text evidence="2">The sequence shown here is derived from an EMBL/GenBank/DDBJ whole genome shotgun (WGS) entry which is preliminary data.</text>
</comment>
<gene>
    <name evidence="2" type="ORF">VZT92_008019</name>
</gene>
<evidence type="ECO:0000313" key="2">
    <source>
        <dbReference type="EMBL" id="KAK9535649.1"/>
    </source>
</evidence>
<evidence type="ECO:0000256" key="1">
    <source>
        <dbReference type="SAM" id="MobiDB-lite"/>
    </source>
</evidence>
<keyword evidence="3" id="KW-1185">Reference proteome</keyword>
<accession>A0AAW1FLI1</accession>
<proteinExistence type="predicted"/>
<organism evidence="2 3">
    <name type="scientific">Zoarces viviparus</name>
    <name type="common">Viviparous eelpout</name>
    <name type="synonym">Blennius viviparus</name>
    <dbReference type="NCBI Taxonomy" id="48416"/>
    <lineage>
        <taxon>Eukaryota</taxon>
        <taxon>Metazoa</taxon>
        <taxon>Chordata</taxon>
        <taxon>Craniata</taxon>
        <taxon>Vertebrata</taxon>
        <taxon>Euteleostomi</taxon>
        <taxon>Actinopterygii</taxon>
        <taxon>Neopterygii</taxon>
        <taxon>Teleostei</taxon>
        <taxon>Neoteleostei</taxon>
        <taxon>Acanthomorphata</taxon>
        <taxon>Eupercaria</taxon>
        <taxon>Perciformes</taxon>
        <taxon>Cottioidei</taxon>
        <taxon>Zoarcales</taxon>
        <taxon>Zoarcidae</taxon>
        <taxon>Zoarcinae</taxon>
        <taxon>Zoarces</taxon>
    </lineage>
</organism>
<dbReference type="AlphaFoldDB" id="A0AAW1FLI1"/>
<name>A0AAW1FLI1_ZOAVI</name>
<evidence type="ECO:0000313" key="3">
    <source>
        <dbReference type="Proteomes" id="UP001488805"/>
    </source>
</evidence>
<dbReference type="Proteomes" id="UP001488805">
    <property type="component" value="Unassembled WGS sequence"/>
</dbReference>